<dbReference type="PANTHER" id="PTHR42673:SF4">
    <property type="entry name" value="MALEYLACETOACETATE ISOMERASE"/>
    <property type="match status" value="1"/>
</dbReference>
<dbReference type="InterPro" id="IPR036249">
    <property type="entry name" value="Thioredoxin-like_sf"/>
</dbReference>
<dbReference type="GO" id="GO:0006559">
    <property type="term" value="P:L-phenylalanine catabolic process"/>
    <property type="evidence" value="ECO:0007669"/>
    <property type="project" value="TreeGrafter"/>
</dbReference>
<dbReference type="CDD" id="cd03038">
    <property type="entry name" value="GST_N_etherase_LigE"/>
    <property type="match status" value="1"/>
</dbReference>
<dbReference type="SUPFAM" id="SSF47616">
    <property type="entry name" value="GST C-terminal domain-like"/>
    <property type="match status" value="1"/>
</dbReference>
<evidence type="ECO:0000313" key="3">
    <source>
        <dbReference type="EMBL" id="MBB4065537.1"/>
    </source>
</evidence>
<keyword evidence="4" id="KW-1185">Reference proteome</keyword>
<gene>
    <name evidence="3" type="ORF">GGR23_002744</name>
</gene>
<dbReference type="PANTHER" id="PTHR42673">
    <property type="entry name" value="MALEYLACETOACETATE ISOMERASE"/>
    <property type="match status" value="1"/>
</dbReference>
<dbReference type="SFLD" id="SFLDS00019">
    <property type="entry name" value="Glutathione_Transferase_(cytos"/>
    <property type="match status" value="1"/>
</dbReference>
<dbReference type="Pfam" id="PF22041">
    <property type="entry name" value="GST_C_7"/>
    <property type="match status" value="1"/>
</dbReference>
<protein>
    <submittedName>
        <fullName evidence="3">Glutathione S-transferase</fullName>
    </submittedName>
</protein>
<dbReference type="PROSITE" id="PS50404">
    <property type="entry name" value="GST_NTER"/>
    <property type="match status" value="1"/>
</dbReference>
<dbReference type="EMBL" id="JACIEZ010000005">
    <property type="protein sequence ID" value="MBB4065537.1"/>
    <property type="molecule type" value="Genomic_DNA"/>
</dbReference>
<dbReference type="GO" id="GO:0016034">
    <property type="term" value="F:maleylacetoacetate isomerase activity"/>
    <property type="evidence" value="ECO:0007669"/>
    <property type="project" value="TreeGrafter"/>
</dbReference>
<evidence type="ECO:0000259" key="2">
    <source>
        <dbReference type="PROSITE" id="PS50405"/>
    </source>
</evidence>
<evidence type="ECO:0000313" key="4">
    <source>
        <dbReference type="Proteomes" id="UP000528286"/>
    </source>
</evidence>
<dbReference type="PROSITE" id="PS50405">
    <property type="entry name" value="GST_CTER"/>
    <property type="match status" value="1"/>
</dbReference>
<sequence length="231" mass="26055">MTITLYTLRGADPACTFSPHCWKAVMALKHKGLDFEERPLRFTDIARTEGGFSKTVPMLRDDGHLVSDSFAIAEYLEETYPEHPSLFGGDGGRALSRFVEAWSQSVIHPAISRIAVHEIWELLDPEDQPYFRESRETRLGNTLEGMAANSPAEVAAFDARLEPLRALVKRQPFLGGEEPLFADYIVFGALQWLRIVSTRWPLAPEDGVTAWFERCLDLFEETGRKVRARAG</sequence>
<keyword evidence="3" id="KW-0808">Transferase</keyword>
<dbReference type="InterPro" id="IPR040079">
    <property type="entry name" value="Glutathione_S-Trfase"/>
</dbReference>
<proteinExistence type="predicted"/>
<name>A0A7W6J7U3_9HYPH</name>
<dbReference type="InterPro" id="IPR010987">
    <property type="entry name" value="Glutathione-S-Trfase_C-like"/>
</dbReference>
<dbReference type="RefSeq" id="WP_183366835.1">
    <property type="nucleotide sequence ID" value="NZ_JACIEZ010000005.1"/>
</dbReference>
<comment type="caution">
    <text evidence="3">The sequence shown here is derived from an EMBL/GenBank/DDBJ whole genome shotgun (WGS) entry which is preliminary data.</text>
</comment>
<dbReference type="Gene3D" id="3.40.30.10">
    <property type="entry name" value="Glutaredoxin"/>
    <property type="match status" value="1"/>
</dbReference>
<feature type="domain" description="GST N-terminal" evidence="1">
    <location>
        <begin position="8"/>
        <end position="84"/>
    </location>
</feature>
<organism evidence="3 4">
    <name type="scientific">Gellertiella hungarica</name>
    <dbReference type="NCBI Taxonomy" id="1572859"/>
    <lineage>
        <taxon>Bacteria</taxon>
        <taxon>Pseudomonadati</taxon>
        <taxon>Pseudomonadota</taxon>
        <taxon>Alphaproteobacteria</taxon>
        <taxon>Hyphomicrobiales</taxon>
        <taxon>Rhizobiaceae</taxon>
        <taxon>Gellertiella</taxon>
    </lineage>
</organism>
<dbReference type="Proteomes" id="UP000528286">
    <property type="component" value="Unassembled WGS sequence"/>
</dbReference>
<feature type="domain" description="GST C-terminal" evidence="2">
    <location>
        <begin position="89"/>
        <end position="231"/>
    </location>
</feature>
<dbReference type="SUPFAM" id="SSF52833">
    <property type="entry name" value="Thioredoxin-like"/>
    <property type="match status" value="1"/>
</dbReference>
<accession>A0A7W6J7U3</accession>
<dbReference type="InterPro" id="IPR004045">
    <property type="entry name" value="Glutathione_S-Trfase_N"/>
</dbReference>
<dbReference type="PROSITE" id="PS51354">
    <property type="entry name" value="GLUTAREDOXIN_2"/>
    <property type="match status" value="1"/>
</dbReference>
<evidence type="ECO:0000259" key="1">
    <source>
        <dbReference type="PROSITE" id="PS50404"/>
    </source>
</evidence>
<dbReference type="Pfam" id="PF13409">
    <property type="entry name" value="GST_N_2"/>
    <property type="match status" value="1"/>
</dbReference>
<dbReference type="GO" id="GO:0004364">
    <property type="term" value="F:glutathione transferase activity"/>
    <property type="evidence" value="ECO:0007669"/>
    <property type="project" value="TreeGrafter"/>
</dbReference>
<dbReference type="GO" id="GO:0006749">
    <property type="term" value="P:glutathione metabolic process"/>
    <property type="evidence" value="ECO:0007669"/>
    <property type="project" value="TreeGrafter"/>
</dbReference>
<dbReference type="Gene3D" id="1.20.1050.10">
    <property type="match status" value="1"/>
</dbReference>
<dbReference type="CDD" id="cd03202">
    <property type="entry name" value="GST_C_etherase_LigE"/>
    <property type="match status" value="1"/>
</dbReference>
<dbReference type="InterPro" id="IPR036282">
    <property type="entry name" value="Glutathione-S-Trfase_C_sf"/>
</dbReference>
<dbReference type="InterPro" id="IPR054416">
    <property type="entry name" value="GST_UstS-like_C"/>
</dbReference>
<reference evidence="3 4" key="1">
    <citation type="submission" date="2020-08" db="EMBL/GenBank/DDBJ databases">
        <title>Genomic Encyclopedia of Type Strains, Phase IV (KMG-IV): sequencing the most valuable type-strain genomes for metagenomic binning, comparative biology and taxonomic classification.</title>
        <authorList>
            <person name="Goeker M."/>
        </authorList>
    </citation>
    <scope>NUCLEOTIDE SEQUENCE [LARGE SCALE GENOMIC DNA]</scope>
    <source>
        <strain evidence="3 4">DSM 29853</strain>
    </source>
</reference>
<dbReference type="AlphaFoldDB" id="A0A7W6J7U3"/>